<evidence type="ECO:0000256" key="3">
    <source>
        <dbReference type="ARBA" id="ARBA00022448"/>
    </source>
</evidence>
<feature type="transmembrane region" description="Helical" evidence="7">
    <location>
        <begin position="278"/>
        <end position="302"/>
    </location>
</feature>
<dbReference type="PANTHER" id="PTHR43298:SF2">
    <property type="entry name" value="FMN_FAD EXPORTER YEEO-RELATED"/>
    <property type="match status" value="1"/>
</dbReference>
<reference evidence="8" key="2">
    <citation type="submission" date="2020-09" db="EMBL/GenBank/DDBJ databases">
        <authorList>
            <person name="Sun Q."/>
            <person name="Zhou Y."/>
        </authorList>
    </citation>
    <scope>NUCLEOTIDE SEQUENCE</scope>
    <source>
        <strain evidence="8">CGMCC 1.15425</strain>
    </source>
</reference>
<protein>
    <submittedName>
        <fullName evidence="8">MATE family efflux transporter</fullName>
    </submittedName>
</protein>
<reference evidence="8" key="1">
    <citation type="journal article" date="2014" name="Int. J. Syst. Evol. Microbiol.">
        <title>Complete genome sequence of Corynebacterium casei LMG S-19264T (=DSM 44701T), isolated from a smear-ripened cheese.</title>
        <authorList>
            <consortium name="US DOE Joint Genome Institute (JGI-PGF)"/>
            <person name="Walter F."/>
            <person name="Albersmeier A."/>
            <person name="Kalinowski J."/>
            <person name="Ruckert C."/>
        </authorList>
    </citation>
    <scope>NUCLEOTIDE SEQUENCE</scope>
    <source>
        <strain evidence="8">CGMCC 1.15425</strain>
    </source>
</reference>
<dbReference type="CDD" id="cd13136">
    <property type="entry name" value="MATE_DinF_like"/>
    <property type="match status" value="1"/>
</dbReference>
<keyword evidence="4 7" id="KW-0812">Transmembrane</keyword>
<dbReference type="EMBL" id="BMIY01000001">
    <property type="protein sequence ID" value="GGG49506.1"/>
    <property type="molecule type" value="Genomic_DNA"/>
</dbReference>
<feature type="transmembrane region" description="Helical" evidence="7">
    <location>
        <begin position="392"/>
        <end position="411"/>
    </location>
</feature>
<feature type="transmembrane region" description="Helical" evidence="7">
    <location>
        <begin position="92"/>
        <end position="115"/>
    </location>
</feature>
<feature type="transmembrane region" description="Helical" evidence="7">
    <location>
        <begin position="323"/>
        <end position="347"/>
    </location>
</feature>
<dbReference type="InterPro" id="IPR050222">
    <property type="entry name" value="MATE_MdtK"/>
</dbReference>
<dbReference type="NCBIfam" id="TIGR00797">
    <property type="entry name" value="matE"/>
    <property type="match status" value="1"/>
</dbReference>
<sequence>MSETVSGHELTRATILNRAWPVMLANAAVPLLGLSDTAVIGNVGTPSDLGAIAFGAIIFSFVYWSFGFLRMGTTGFVAQAKGAKDELEIRSAVWRAVFTGLAIGCCLMLLKVPIADFSLSLLNGSDSVESVTRSYIDWRLLGAPAALALFALMGTMIGMGHTKALLIVQIFMNGSNILLDIYFAGVLEMGASGIALGTAIAEWTSLLLALFLVVRILKQRTQAELIPWQRLKDMASLRKTFSVNRDIMIRTFLLVSSFAWFVRESAQFGDNQLAANHILLQFISFSAFILDAFAYIAEALVGEALGSQDMTGFDRAVRLSSELAIGFSLALAVGFSLFGEMLAGLLTQHDSITLVVGDNLTWASVYIFLSFAAFQFDGIFIGTTETAAMAKAAVISSGGYLLLSVVLTRYWGSDGLWLSFVALVVLRALALAWYYPALRRRIDQAS</sequence>
<comment type="subcellular location">
    <subcellularLocation>
        <location evidence="1">Membrane</location>
        <topology evidence="1">Multi-pass membrane protein</topology>
    </subcellularLocation>
</comment>
<feature type="transmembrane region" description="Helical" evidence="7">
    <location>
        <begin position="417"/>
        <end position="435"/>
    </location>
</feature>
<dbReference type="GO" id="GO:0005886">
    <property type="term" value="C:plasma membrane"/>
    <property type="evidence" value="ECO:0007669"/>
    <property type="project" value="TreeGrafter"/>
</dbReference>
<dbReference type="AlphaFoldDB" id="A0A917LQL8"/>
<organism evidence="8 9">
    <name type="scientific">Pseudohongiella nitratireducens</name>
    <dbReference type="NCBI Taxonomy" id="1768907"/>
    <lineage>
        <taxon>Bacteria</taxon>
        <taxon>Pseudomonadati</taxon>
        <taxon>Pseudomonadota</taxon>
        <taxon>Gammaproteobacteria</taxon>
        <taxon>Pseudomonadales</taxon>
        <taxon>Pseudohongiellaceae</taxon>
        <taxon>Pseudohongiella</taxon>
    </lineage>
</organism>
<keyword evidence="9" id="KW-1185">Reference proteome</keyword>
<gene>
    <name evidence="8" type="ORF">GCM10011403_03300</name>
</gene>
<feature type="transmembrane region" description="Helical" evidence="7">
    <location>
        <begin position="164"/>
        <end position="185"/>
    </location>
</feature>
<dbReference type="Proteomes" id="UP000627715">
    <property type="component" value="Unassembled WGS sequence"/>
</dbReference>
<keyword evidence="6 7" id="KW-0472">Membrane</keyword>
<dbReference type="InterPro" id="IPR002528">
    <property type="entry name" value="MATE_fam"/>
</dbReference>
<keyword evidence="3" id="KW-0813">Transport</keyword>
<dbReference type="InterPro" id="IPR044644">
    <property type="entry name" value="DinF-like"/>
</dbReference>
<feature type="transmembrane region" description="Helical" evidence="7">
    <location>
        <begin position="191"/>
        <end position="214"/>
    </location>
</feature>
<feature type="transmembrane region" description="Helical" evidence="7">
    <location>
        <begin position="247"/>
        <end position="266"/>
    </location>
</feature>
<dbReference type="GO" id="GO:0015297">
    <property type="term" value="F:antiporter activity"/>
    <property type="evidence" value="ECO:0007669"/>
    <property type="project" value="InterPro"/>
</dbReference>
<dbReference type="GO" id="GO:0042910">
    <property type="term" value="F:xenobiotic transmembrane transporter activity"/>
    <property type="evidence" value="ECO:0007669"/>
    <property type="project" value="InterPro"/>
</dbReference>
<accession>A0A917LQL8</accession>
<evidence type="ECO:0000256" key="4">
    <source>
        <dbReference type="ARBA" id="ARBA00022692"/>
    </source>
</evidence>
<feature type="transmembrane region" description="Helical" evidence="7">
    <location>
        <begin position="49"/>
        <end position="71"/>
    </location>
</feature>
<evidence type="ECO:0000256" key="2">
    <source>
        <dbReference type="ARBA" id="ARBA00010199"/>
    </source>
</evidence>
<name>A0A917LQL8_9GAMM</name>
<dbReference type="Pfam" id="PF01554">
    <property type="entry name" value="MatE"/>
    <property type="match status" value="2"/>
</dbReference>
<feature type="transmembrane region" description="Helical" evidence="7">
    <location>
        <begin position="359"/>
        <end position="380"/>
    </location>
</feature>
<evidence type="ECO:0000256" key="1">
    <source>
        <dbReference type="ARBA" id="ARBA00004141"/>
    </source>
</evidence>
<comment type="caution">
    <text evidence="8">The sequence shown here is derived from an EMBL/GenBank/DDBJ whole genome shotgun (WGS) entry which is preliminary data.</text>
</comment>
<evidence type="ECO:0000313" key="9">
    <source>
        <dbReference type="Proteomes" id="UP000627715"/>
    </source>
</evidence>
<evidence type="ECO:0000313" key="8">
    <source>
        <dbReference type="EMBL" id="GGG49506.1"/>
    </source>
</evidence>
<evidence type="ECO:0000256" key="6">
    <source>
        <dbReference type="ARBA" id="ARBA00023136"/>
    </source>
</evidence>
<dbReference type="RefSeq" id="WP_068812709.1">
    <property type="nucleotide sequence ID" value="NZ_BMIY01000001.1"/>
</dbReference>
<keyword evidence="5 7" id="KW-1133">Transmembrane helix</keyword>
<proteinExistence type="inferred from homology"/>
<evidence type="ECO:0000256" key="5">
    <source>
        <dbReference type="ARBA" id="ARBA00022989"/>
    </source>
</evidence>
<evidence type="ECO:0000256" key="7">
    <source>
        <dbReference type="SAM" id="Phobius"/>
    </source>
</evidence>
<comment type="similarity">
    <text evidence="2">Belongs to the multi antimicrobial extrusion (MATE) (TC 2.A.66.1) family.</text>
</comment>
<feature type="transmembrane region" description="Helical" evidence="7">
    <location>
        <begin position="135"/>
        <end position="157"/>
    </location>
</feature>
<feature type="transmembrane region" description="Helical" evidence="7">
    <location>
        <begin position="20"/>
        <end position="43"/>
    </location>
</feature>
<dbReference type="PANTHER" id="PTHR43298">
    <property type="entry name" value="MULTIDRUG RESISTANCE PROTEIN NORM-RELATED"/>
    <property type="match status" value="1"/>
</dbReference>